<comment type="caution">
    <text evidence="1">The sequence shown here is derived from an EMBL/GenBank/DDBJ whole genome shotgun (WGS) entry which is preliminary data.</text>
</comment>
<protein>
    <submittedName>
        <fullName evidence="1">Uncharacterized protein</fullName>
    </submittedName>
</protein>
<organism evidence="1 2">
    <name type="scientific">Favolaschia claudopus</name>
    <dbReference type="NCBI Taxonomy" id="2862362"/>
    <lineage>
        <taxon>Eukaryota</taxon>
        <taxon>Fungi</taxon>
        <taxon>Dikarya</taxon>
        <taxon>Basidiomycota</taxon>
        <taxon>Agaricomycotina</taxon>
        <taxon>Agaricomycetes</taxon>
        <taxon>Agaricomycetidae</taxon>
        <taxon>Agaricales</taxon>
        <taxon>Marasmiineae</taxon>
        <taxon>Mycenaceae</taxon>
        <taxon>Favolaschia</taxon>
    </lineage>
</organism>
<dbReference type="Proteomes" id="UP001362999">
    <property type="component" value="Unassembled WGS sequence"/>
</dbReference>
<reference evidence="1 2" key="1">
    <citation type="journal article" date="2024" name="J Genomics">
        <title>Draft genome sequencing and assembly of Favolaschia claudopus CIRM-BRFM 2984 isolated from oak limbs.</title>
        <authorList>
            <person name="Navarro D."/>
            <person name="Drula E."/>
            <person name="Chaduli D."/>
            <person name="Cazenave R."/>
            <person name="Ahrendt S."/>
            <person name="Wang J."/>
            <person name="Lipzen A."/>
            <person name="Daum C."/>
            <person name="Barry K."/>
            <person name="Grigoriev I.V."/>
            <person name="Favel A."/>
            <person name="Rosso M.N."/>
            <person name="Martin F."/>
        </authorList>
    </citation>
    <scope>NUCLEOTIDE SEQUENCE [LARGE SCALE GENOMIC DNA]</scope>
    <source>
        <strain evidence="1 2">CIRM-BRFM 2984</strain>
    </source>
</reference>
<gene>
    <name evidence="1" type="ORF">R3P38DRAFT_3357579</name>
</gene>
<proteinExistence type="predicted"/>
<dbReference type="AlphaFoldDB" id="A0AAW0B778"/>
<evidence type="ECO:0000313" key="2">
    <source>
        <dbReference type="Proteomes" id="UP001362999"/>
    </source>
</evidence>
<keyword evidence="2" id="KW-1185">Reference proteome</keyword>
<dbReference type="EMBL" id="JAWWNJ010000038">
    <property type="protein sequence ID" value="KAK7021655.1"/>
    <property type="molecule type" value="Genomic_DNA"/>
</dbReference>
<sequence length="229" mass="25771">MLRRPAIRGPCRPRKTINSNSAPAAWELMLRACGLRSFSWRSDGRMGGWELRGGISRDRVEETTSGRTNWLDVQYASSVEYVSALISISSNVEIALAVFHVAGAFSHSPATSLGNLPTTFAPPRFTPSKFYPPSLSAALPQHRRIPRPGSLPLPRLVLWFRDFEWECFADAISPKRLHASRMSLRRYTSARVSVLSNVEISSRRRIFCRNSVLRHKEWGAARMKARSGC</sequence>
<name>A0AAW0B778_9AGAR</name>
<evidence type="ECO:0000313" key="1">
    <source>
        <dbReference type="EMBL" id="KAK7021655.1"/>
    </source>
</evidence>
<accession>A0AAW0B778</accession>